<keyword evidence="3" id="KW-1185">Reference proteome</keyword>
<gene>
    <name evidence="2" type="ORF">PMEA_00028182</name>
</gene>
<dbReference type="EMBL" id="CALNXJ010000059">
    <property type="protein sequence ID" value="CAH3155839.1"/>
    <property type="molecule type" value="Genomic_DNA"/>
</dbReference>
<proteinExistence type="predicted"/>
<name>A0AAU9XT78_9CNID</name>
<evidence type="ECO:0000313" key="3">
    <source>
        <dbReference type="Proteomes" id="UP001159428"/>
    </source>
</evidence>
<feature type="compositionally biased region" description="Basic and acidic residues" evidence="1">
    <location>
        <begin position="80"/>
        <end position="97"/>
    </location>
</feature>
<sequence>MENEASGLIDSFVARHTIDPILRSDLLSRNQNGSRPDQGTRMGAEIAGPCNVESLESTNNSPLALVQGVARATVQMNRGMQEREQRELEREQLQRDQERREREIRMRQNREMIGRERREIRRSNGWREWQEAIPGPWCSCHLEEFVGDTICRRCDRQRYLERNSVATNAVENLDQRFGQSGDSVTNRSYGSSLLELEQRVEEACASVERVLRERESAEFGREIERKEHEIRTERARKKRGREARQLPGWLSDPAMLTQGSQRVCYCNDTEWRPLLPHLPSSTSWSDVVHQPHRMDIVLK</sequence>
<comment type="caution">
    <text evidence="2">The sequence shown here is derived from an EMBL/GenBank/DDBJ whole genome shotgun (WGS) entry which is preliminary data.</text>
</comment>
<organism evidence="2 3">
    <name type="scientific">Pocillopora meandrina</name>
    <dbReference type="NCBI Taxonomy" id="46732"/>
    <lineage>
        <taxon>Eukaryota</taxon>
        <taxon>Metazoa</taxon>
        <taxon>Cnidaria</taxon>
        <taxon>Anthozoa</taxon>
        <taxon>Hexacorallia</taxon>
        <taxon>Scleractinia</taxon>
        <taxon>Astrocoeniina</taxon>
        <taxon>Pocilloporidae</taxon>
        <taxon>Pocillopora</taxon>
    </lineage>
</organism>
<dbReference type="Proteomes" id="UP001159428">
    <property type="component" value="Unassembled WGS sequence"/>
</dbReference>
<feature type="region of interest" description="Disordered" evidence="1">
    <location>
        <begin position="78"/>
        <end position="97"/>
    </location>
</feature>
<evidence type="ECO:0000256" key="1">
    <source>
        <dbReference type="SAM" id="MobiDB-lite"/>
    </source>
</evidence>
<evidence type="ECO:0000313" key="2">
    <source>
        <dbReference type="EMBL" id="CAH3155839.1"/>
    </source>
</evidence>
<dbReference type="AlphaFoldDB" id="A0AAU9XT78"/>
<protein>
    <submittedName>
        <fullName evidence="2">Uncharacterized protein</fullName>
    </submittedName>
</protein>
<accession>A0AAU9XT78</accession>
<reference evidence="2 3" key="1">
    <citation type="submission" date="2022-05" db="EMBL/GenBank/DDBJ databases">
        <authorList>
            <consortium name="Genoscope - CEA"/>
            <person name="William W."/>
        </authorList>
    </citation>
    <scope>NUCLEOTIDE SEQUENCE [LARGE SCALE GENOMIC DNA]</scope>
</reference>